<dbReference type="EMBL" id="MU394306">
    <property type="protein sequence ID" value="KAI6087646.1"/>
    <property type="molecule type" value="Genomic_DNA"/>
</dbReference>
<keyword evidence="2" id="KW-1185">Reference proteome</keyword>
<protein>
    <submittedName>
        <fullName evidence="1">Isochorismatase hydrolase</fullName>
    </submittedName>
</protein>
<organism evidence="1 2">
    <name type="scientific">Hypoxylon rubiginosum</name>
    <dbReference type="NCBI Taxonomy" id="110542"/>
    <lineage>
        <taxon>Eukaryota</taxon>
        <taxon>Fungi</taxon>
        <taxon>Dikarya</taxon>
        <taxon>Ascomycota</taxon>
        <taxon>Pezizomycotina</taxon>
        <taxon>Sordariomycetes</taxon>
        <taxon>Xylariomycetidae</taxon>
        <taxon>Xylariales</taxon>
        <taxon>Hypoxylaceae</taxon>
        <taxon>Hypoxylon</taxon>
    </lineage>
</organism>
<keyword evidence="1" id="KW-0378">Hydrolase</keyword>
<gene>
    <name evidence="1" type="ORF">F4821DRAFT_235562</name>
</gene>
<proteinExistence type="predicted"/>
<comment type="caution">
    <text evidence="1">The sequence shown here is derived from an EMBL/GenBank/DDBJ whole genome shotgun (WGS) entry which is preliminary data.</text>
</comment>
<accession>A0ACC0D4H8</accession>
<evidence type="ECO:0000313" key="1">
    <source>
        <dbReference type="EMBL" id="KAI6087646.1"/>
    </source>
</evidence>
<sequence length="218" mass="23726">MKAANDTKTALIIIDVQNGFLHPTHWGSSRSTPNCEENIALLLNAAREHNKKQGDIVAICHVHHHSIYPDSVLHPGAHIEIDGQVLEAVQPLSFARPEPGEKIFVKNVNSSFIGTELEAYLRSEGVRQLIIVGLTTDHCVSTTTRMANNLRIVSTTGPSGELDEGDIIVAGDACATFAKGDYSAETVHSVNLVSLNEEFAQVERTQDVLRVVFGQSHL</sequence>
<name>A0ACC0D4H8_9PEZI</name>
<evidence type="ECO:0000313" key="2">
    <source>
        <dbReference type="Proteomes" id="UP001497680"/>
    </source>
</evidence>
<reference evidence="1 2" key="1">
    <citation type="journal article" date="2022" name="New Phytol.">
        <title>Ecological generalism drives hyperdiversity of secondary metabolite gene clusters in xylarialean endophytes.</title>
        <authorList>
            <person name="Franco M.E.E."/>
            <person name="Wisecaver J.H."/>
            <person name="Arnold A.E."/>
            <person name="Ju Y.M."/>
            <person name="Slot J.C."/>
            <person name="Ahrendt S."/>
            <person name="Moore L.P."/>
            <person name="Eastman K.E."/>
            <person name="Scott K."/>
            <person name="Konkel Z."/>
            <person name="Mondo S.J."/>
            <person name="Kuo A."/>
            <person name="Hayes R.D."/>
            <person name="Haridas S."/>
            <person name="Andreopoulos B."/>
            <person name="Riley R."/>
            <person name="LaButti K."/>
            <person name="Pangilinan J."/>
            <person name="Lipzen A."/>
            <person name="Amirebrahimi M."/>
            <person name="Yan J."/>
            <person name="Adam C."/>
            <person name="Keymanesh K."/>
            <person name="Ng V."/>
            <person name="Louie K."/>
            <person name="Northen T."/>
            <person name="Drula E."/>
            <person name="Henrissat B."/>
            <person name="Hsieh H.M."/>
            <person name="Youens-Clark K."/>
            <person name="Lutzoni F."/>
            <person name="Miadlikowska J."/>
            <person name="Eastwood D.C."/>
            <person name="Hamelin R.C."/>
            <person name="Grigoriev I.V."/>
            <person name="U'Ren J.M."/>
        </authorList>
    </citation>
    <scope>NUCLEOTIDE SEQUENCE [LARGE SCALE GENOMIC DNA]</scope>
    <source>
        <strain evidence="1 2">ER1909</strain>
    </source>
</reference>
<dbReference type="Proteomes" id="UP001497680">
    <property type="component" value="Unassembled WGS sequence"/>
</dbReference>